<sequence length="222" mass="25275">MADEPYRIKYPKTADCSLSTIEELVESGIQQGWETSHDGETNGLLYNGPLNDYTSQRHPKKNVLQDLSEHRRGSITFWVDNIDFSLSLYATWERFNDLSGFSFCVDPVHYRQDAEDVTNTIIQIATTIYNVLDQPVAFSSISIDDTSHVHQLLEGQLTDVYWLLLLPPTLVERLDQSIIETDLFWFNERLPDGGHILVATANPLSFTPSLKEELRAKLALSK</sequence>
<name>A0ABD5X4K3_9EURY</name>
<evidence type="ECO:0000313" key="2">
    <source>
        <dbReference type="Proteomes" id="UP001596414"/>
    </source>
</evidence>
<dbReference type="AlphaFoldDB" id="A0ABD5X4K3"/>
<dbReference type="RefSeq" id="WP_267638889.1">
    <property type="nucleotide sequence ID" value="NZ_JAODIY010000044.1"/>
</dbReference>
<organism evidence="1 2">
    <name type="scientific">Halovenus rubra</name>
    <dbReference type="NCBI Taxonomy" id="869890"/>
    <lineage>
        <taxon>Archaea</taxon>
        <taxon>Methanobacteriati</taxon>
        <taxon>Methanobacteriota</taxon>
        <taxon>Stenosarchaea group</taxon>
        <taxon>Halobacteria</taxon>
        <taxon>Halobacteriales</taxon>
        <taxon>Haloarculaceae</taxon>
        <taxon>Halovenus</taxon>
    </lineage>
</organism>
<proteinExistence type="predicted"/>
<accession>A0ABD5X4K3</accession>
<dbReference type="EMBL" id="JBHSZQ010000015">
    <property type="protein sequence ID" value="MFC7126120.1"/>
    <property type="molecule type" value="Genomic_DNA"/>
</dbReference>
<gene>
    <name evidence="1" type="ORF">ACFQJ7_08740</name>
</gene>
<protein>
    <submittedName>
        <fullName evidence="1">Uncharacterized protein</fullName>
    </submittedName>
</protein>
<comment type="caution">
    <text evidence="1">The sequence shown here is derived from an EMBL/GenBank/DDBJ whole genome shotgun (WGS) entry which is preliminary data.</text>
</comment>
<reference evidence="1 2" key="1">
    <citation type="journal article" date="2014" name="Int. J. Syst. Evol. Microbiol.">
        <title>Complete genome sequence of Corynebacterium casei LMG S-19264T (=DSM 44701T), isolated from a smear-ripened cheese.</title>
        <authorList>
            <consortium name="US DOE Joint Genome Institute (JGI-PGF)"/>
            <person name="Walter F."/>
            <person name="Albersmeier A."/>
            <person name="Kalinowski J."/>
            <person name="Ruckert C."/>
        </authorList>
    </citation>
    <scope>NUCLEOTIDE SEQUENCE [LARGE SCALE GENOMIC DNA]</scope>
    <source>
        <strain evidence="1 2">CGMCC 4.7215</strain>
    </source>
</reference>
<dbReference type="Proteomes" id="UP001596414">
    <property type="component" value="Unassembled WGS sequence"/>
</dbReference>
<evidence type="ECO:0000313" key="1">
    <source>
        <dbReference type="EMBL" id="MFC7126120.1"/>
    </source>
</evidence>